<dbReference type="Pfam" id="PF00090">
    <property type="entry name" value="TSP_1"/>
    <property type="match status" value="5"/>
</dbReference>
<evidence type="ECO:0000256" key="1">
    <source>
        <dbReference type="ARBA" id="ARBA00004167"/>
    </source>
</evidence>
<keyword evidence="4" id="KW-0472">Membrane</keyword>
<keyword evidence="5" id="KW-1015">Disulfide bond</keyword>
<keyword evidence="2" id="KW-0812">Transmembrane</keyword>
<dbReference type="PROSITE" id="PS50092">
    <property type="entry name" value="TSP1"/>
    <property type="match status" value="5"/>
</dbReference>
<dbReference type="OrthoDB" id="446173at2759"/>
<dbReference type="SMART" id="SM00209">
    <property type="entry name" value="TSP1"/>
    <property type="match status" value="5"/>
</dbReference>
<evidence type="ECO:0000259" key="6">
    <source>
        <dbReference type="PROSITE" id="PS50228"/>
    </source>
</evidence>
<dbReference type="PANTHER" id="PTHR22906:SF21">
    <property type="entry name" value="SEMA DOMAIN-CONTAINING PROTEIN"/>
    <property type="match status" value="1"/>
</dbReference>
<keyword evidence="3" id="KW-0677">Repeat</keyword>
<evidence type="ECO:0000313" key="8">
    <source>
        <dbReference type="Proteomes" id="UP000594262"/>
    </source>
</evidence>
<protein>
    <recommendedName>
        <fullName evidence="6">SUEL-type lectin domain-containing protein</fullName>
    </recommendedName>
</protein>
<evidence type="ECO:0000256" key="3">
    <source>
        <dbReference type="ARBA" id="ARBA00022737"/>
    </source>
</evidence>
<dbReference type="FunFam" id="2.20.100.10:FF:000007">
    <property type="entry name" value="Thrombospondin 1"/>
    <property type="match status" value="1"/>
</dbReference>
<comment type="subcellular location">
    <subcellularLocation>
        <location evidence="1">Membrane</location>
        <topology evidence="1">Single-pass membrane protein</topology>
    </subcellularLocation>
</comment>
<feature type="domain" description="SUEL-type lectin" evidence="6">
    <location>
        <begin position="291"/>
        <end position="379"/>
    </location>
</feature>
<dbReference type="InterPro" id="IPR000884">
    <property type="entry name" value="TSP1_rpt"/>
</dbReference>
<evidence type="ECO:0000256" key="4">
    <source>
        <dbReference type="ARBA" id="ARBA00022989"/>
    </source>
</evidence>
<accession>A0A7M5XD32</accession>
<dbReference type="PANTHER" id="PTHR22906">
    <property type="entry name" value="PROPERDIN"/>
    <property type="match status" value="1"/>
</dbReference>
<dbReference type="Proteomes" id="UP000594262">
    <property type="component" value="Unplaced"/>
</dbReference>
<dbReference type="GO" id="GO:0016020">
    <property type="term" value="C:membrane"/>
    <property type="evidence" value="ECO:0007669"/>
    <property type="project" value="UniProtKB-SubCell"/>
</dbReference>
<dbReference type="PRINTS" id="PR01705">
    <property type="entry name" value="TSP1REPEAT"/>
</dbReference>
<dbReference type="PROSITE" id="PS50228">
    <property type="entry name" value="SUEL_LECTIN"/>
    <property type="match status" value="1"/>
</dbReference>
<evidence type="ECO:0000313" key="7">
    <source>
        <dbReference type="EnsemblMetazoa" id="CLYHEMP021319.16"/>
    </source>
</evidence>
<dbReference type="AlphaFoldDB" id="A0A7M5XD32"/>
<dbReference type="SUPFAM" id="SSF82895">
    <property type="entry name" value="TSP-1 type 1 repeat"/>
    <property type="match status" value="5"/>
</dbReference>
<dbReference type="Pfam" id="PF02140">
    <property type="entry name" value="SUEL_Lectin"/>
    <property type="match status" value="1"/>
</dbReference>
<keyword evidence="8" id="KW-1185">Reference proteome</keyword>
<evidence type="ECO:0000256" key="2">
    <source>
        <dbReference type="ARBA" id="ARBA00022692"/>
    </source>
</evidence>
<dbReference type="EnsemblMetazoa" id="CLYHEMT021319.16">
    <property type="protein sequence ID" value="CLYHEMP021319.16"/>
    <property type="gene ID" value="CLYHEMG021319"/>
</dbReference>
<dbReference type="GO" id="GO:0030246">
    <property type="term" value="F:carbohydrate binding"/>
    <property type="evidence" value="ECO:0007669"/>
    <property type="project" value="InterPro"/>
</dbReference>
<dbReference type="InterPro" id="IPR052065">
    <property type="entry name" value="Compl_asym_regulator"/>
</dbReference>
<keyword evidence="4" id="KW-1133">Transmembrane helix</keyword>
<dbReference type="FunFam" id="2.20.100.10:FF:000001">
    <property type="entry name" value="semaphorin-5A isoform X1"/>
    <property type="match status" value="4"/>
</dbReference>
<sequence length="383" mass="41529">VDGKWGNWTSFTKCSKSCGVGFQTRSRICNKPKCGGKSCQGFSTESQQCNVQDCPVDGKWGNWTSYGPCTKSCGGGFQIRSRACDNPPQKYGGKDCLGRATENRTCNSQNCPVNGRYGNWTSFRSCTKSCGGGSQSRSRSCNNPAPKYGGKACVGSATDSRACNTQNCPIDGKWGAYGAYSKCSKDCGGGSQSRSRSCNNPAPKYGGKACVGSATDSRACNTQNCPINGKWGSWSGYGSCNKKCGTGSQTRTRSCNNPSPKYNGASCSGSSQQSRNCNTHSCWSGYHEFRTCEGSSRNVDCGSGKVIKLHDYFWGRTTKSVCKGGIDWTWSTSCRGGHGRIRNNCDNRRSCKLEANNSWMNDDPCWGTPKYAWVKYRCYQSPY</sequence>
<dbReference type="InterPro" id="IPR036383">
    <property type="entry name" value="TSP1_rpt_sf"/>
</dbReference>
<organism evidence="7 8">
    <name type="scientific">Clytia hemisphaerica</name>
    <dbReference type="NCBI Taxonomy" id="252671"/>
    <lineage>
        <taxon>Eukaryota</taxon>
        <taxon>Metazoa</taxon>
        <taxon>Cnidaria</taxon>
        <taxon>Hydrozoa</taxon>
        <taxon>Hydroidolina</taxon>
        <taxon>Leptothecata</taxon>
        <taxon>Obeliida</taxon>
        <taxon>Clytiidae</taxon>
        <taxon>Clytia</taxon>
    </lineage>
</organism>
<dbReference type="InterPro" id="IPR000922">
    <property type="entry name" value="Lectin_gal-bd_dom"/>
</dbReference>
<dbReference type="Gene3D" id="2.20.100.10">
    <property type="entry name" value="Thrombospondin type-1 (TSP1) repeat"/>
    <property type="match status" value="5"/>
</dbReference>
<name>A0A7M5XD32_9CNID</name>
<proteinExistence type="predicted"/>
<dbReference type="Gene3D" id="2.60.120.740">
    <property type="match status" value="1"/>
</dbReference>
<reference evidence="7" key="1">
    <citation type="submission" date="2021-01" db="UniProtKB">
        <authorList>
            <consortium name="EnsemblMetazoa"/>
        </authorList>
    </citation>
    <scope>IDENTIFICATION</scope>
</reference>
<evidence type="ECO:0000256" key="5">
    <source>
        <dbReference type="ARBA" id="ARBA00023157"/>
    </source>
</evidence>
<dbReference type="InterPro" id="IPR043159">
    <property type="entry name" value="Lectin_gal-bd_sf"/>
</dbReference>